<dbReference type="AlphaFoldDB" id="S7ZGH2"/>
<protein>
    <submittedName>
        <fullName evidence="1">Uncharacterized protein</fullName>
    </submittedName>
</protein>
<dbReference type="Proteomes" id="UP000019376">
    <property type="component" value="Unassembled WGS sequence"/>
</dbReference>
<name>S7ZGH2_PENO1</name>
<evidence type="ECO:0000313" key="2">
    <source>
        <dbReference type="Proteomes" id="UP000019376"/>
    </source>
</evidence>
<dbReference type="HOGENOM" id="CLU_2528198_0_0_1"/>
<gene>
    <name evidence="1" type="ORF">PDE_04298</name>
</gene>
<keyword evidence="2" id="KW-1185">Reference proteome</keyword>
<organism evidence="1 2">
    <name type="scientific">Penicillium oxalicum (strain 114-2 / CGMCC 5302)</name>
    <name type="common">Penicillium decumbens</name>
    <dbReference type="NCBI Taxonomy" id="933388"/>
    <lineage>
        <taxon>Eukaryota</taxon>
        <taxon>Fungi</taxon>
        <taxon>Dikarya</taxon>
        <taxon>Ascomycota</taxon>
        <taxon>Pezizomycotina</taxon>
        <taxon>Eurotiomycetes</taxon>
        <taxon>Eurotiomycetidae</taxon>
        <taxon>Eurotiales</taxon>
        <taxon>Aspergillaceae</taxon>
        <taxon>Penicillium</taxon>
    </lineage>
</organism>
<proteinExistence type="predicted"/>
<dbReference type="EMBL" id="KB644411">
    <property type="protein sequence ID" value="EPS29349.1"/>
    <property type="molecule type" value="Genomic_DNA"/>
</dbReference>
<sequence length="84" mass="9651">MTRPRGVLREYEVHHPKLWIARRPTSNGLPVCVTEGIHRRTRVSLIPISHPHFFPNFIPAPIINYTTRFPTSSISVSTITQVNH</sequence>
<reference evidence="1 2" key="1">
    <citation type="journal article" date="2013" name="PLoS ONE">
        <title>Genomic and secretomic analyses reveal unique features of the lignocellulolytic enzyme system of Penicillium decumbens.</title>
        <authorList>
            <person name="Liu G."/>
            <person name="Zhang L."/>
            <person name="Wei X."/>
            <person name="Zou G."/>
            <person name="Qin Y."/>
            <person name="Ma L."/>
            <person name="Li J."/>
            <person name="Zheng H."/>
            <person name="Wang S."/>
            <person name="Wang C."/>
            <person name="Xun L."/>
            <person name="Zhao G.-P."/>
            <person name="Zhou Z."/>
            <person name="Qu Y."/>
        </authorList>
    </citation>
    <scope>NUCLEOTIDE SEQUENCE [LARGE SCALE GENOMIC DNA]</scope>
    <source>
        <strain evidence="2">114-2 / CGMCC 5302</strain>
    </source>
</reference>
<accession>S7ZGH2</accession>
<evidence type="ECO:0000313" key="1">
    <source>
        <dbReference type="EMBL" id="EPS29349.1"/>
    </source>
</evidence>